<evidence type="ECO:0000256" key="1">
    <source>
        <dbReference type="SAM" id="MobiDB-lite"/>
    </source>
</evidence>
<proteinExistence type="predicted"/>
<organism evidence="2 3">
    <name type="scientific">Caerostris darwini</name>
    <dbReference type="NCBI Taxonomy" id="1538125"/>
    <lineage>
        <taxon>Eukaryota</taxon>
        <taxon>Metazoa</taxon>
        <taxon>Ecdysozoa</taxon>
        <taxon>Arthropoda</taxon>
        <taxon>Chelicerata</taxon>
        <taxon>Arachnida</taxon>
        <taxon>Araneae</taxon>
        <taxon>Araneomorphae</taxon>
        <taxon>Entelegynae</taxon>
        <taxon>Araneoidea</taxon>
        <taxon>Araneidae</taxon>
        <taxon>Caerostris</taxon>
    </lineage>
</organism>
<feature type="region of interest" description="Disordered" evidence="1">
    <location>
        <begin position="65"/>
        <end position="89"/>
    </location>
</feature>
<protein>
    <submittedName>
        <fullName evidence="2">Uncharacterized protein</fullName>
    </submittedName>
</protein>
<comment type="caution">
    <text evidence="2">The sequence shown here is derived from an EMBL/GenBank/DDBJ whole genome shotgun (WGS) entry which is preliminary data.</text>
</comment>
<dbReference type="Proteomes" id="UP001054837">
    <property type="component" value="Unassembled WGS sequence"/>
</dbReference>
<feature type="compositionally biased region" description="Low complexity" evidence="1">
    <location>
        <begin position="65"/>
        <end position="79"/>
    </location>
</feature>
<sequence>MKCHLHPSLYRRSLDVGLGGDRDSGIAVSLVGYLDIFGSLRSDYQHGGAIQLFKLQSLLCVVPASSRPRNPAPSNNNSSYISYMLRENP</sequence>
<keyword evidence="3" id="KW-1185">Reference proteome</keyword>
<gene>
    <name evidence="2" type="ORF">CDAR_208821</name>
</gene>
<name>A0AAV4VSS4_9ARAC</name>
<evidence type="ECO:0000313" key="2">
    <source>
        <dbReference type="EMBL" id="GIY72528.1"/>
    </source>
</evidence>
<accession>A0AAV4VSS4</accession>
<dbReference type="AlphaFoldDB" id="A0AAV4VSS4"/>
<dbReference type="EMBL" id="BPLQ01013495">
    <property type="protein sequence ID" value="GIY72528.1"/>
    <property type="molecule type" value="Genomic_DNA"/>
</dbReference>
<evidence type="ECO:0000313" key="3">
    <source>
        <dbReference type="Proteomes" id="UP001054837"/>
    </source>
</evidence>
<reference evidence="2 3" key="1">
    <citation type="submission" date="2021-06" db="EMBL/GenBank/DDBJ databases">
        <title>Caerostris darwini draft genome.</title>
        <authorList>
            <person name="Kono N."/>
            <person name="Arakawa K."/>
        </authorList>
    </citation>
    <scope>NUCLEOTIDE SEQUENCE [LARGE SCALE GENOMIC DNA]</scope>
</reference>